<dbReference type="PANTHER" id="PTHR48100">
    <property type="entry name" value="BROAD-SPECIFICITY PHOSPHATASE YOR283W-RELATED"/>
    <property type="match status" value="1"/>
</dbReference>
<dbReference type="OrthoDB" id="496981at2759"/>
<organism evidence="1 2">
    <name type="scientific">Arthroderma otae (strain ATCC MYA-4605 / CBS 113480)</name>
    <name type="common">Microsporum canis</name>
    <dbReference type="NCBI Taxonomy" id="554155"/>
    <lineage>
        <taxon>Eukaryota</taxon>
        <taxon>Fungi</taxon>
        <taxon>Dikarya</taxon>
        <taxon>Ascomycota</taxon>
        <taxon>Pezizomycotina</taxon>
        <taxon>Eurotiomycetes</taxon>
        <taxon>Eurotiomycetidae</taxon>
        <taxon>Onygenales</taxon>
        <taxon>Arthrodermataceae</taxon>
        <taxon>Microsporum</taxon>
    </lineage>
</organism>
<protein>
    <submittedName>
        <fullName evidence="1">Phosphoglycerate mutase family protein</fullName>
    </submittedName>
</protein>
<dbReference type="GO" id="GO:0005737">
    <property type="term" value="C:cytoplasm"/>
    <property type="evidence" value="ECO:0007669"/>
    <property type="project" value="TreeGrafter"/>
</dbReference>
<gene>
    <name evidence="1" type="ORF">MCYG_08379</name>
</gene>
<dbReference type="CDD" id="cd07067">
    <property type="entry name" value="HP_PGM_like"/>
    <property type="match status" value="1"/>
</dbReference>
<accession>C5G0A7</accession>
<dbReference type="InterPro" id="IPR029033">
    <property type="entry name" value="His_PPase_superfam"/>
</dbReference>
<dbReference type="HOGENOM" id="CLU_039184_0_1_1"/>
<dbReference type="PANTHER" id="PTHR48100:SF1">
    <property type="entry name" value="HISTIDINE PHOSPHATASE FAMILY PROTEIN-RELATED"/>
    <property type="match status" value="1"/>
</dbReference>
<dbReference type="SMART" id="SM00855">
    <property type="entry name" value="PGAM"/>
    <property type="match status" value="1"/>
</dbReference>
<sequence>MGDSAHLSHIEYSTVPGYFMQDDPATDPSTFDYAKSGFGLIDQVYDTDEAFDPDQKVSPWARFEHKVRSLNHHAPSNTRFAVLFLGRHGQGFHNVAEAFYGTAAWDSYWSKLDGNGTITWSDAHLTEEGVNQAKVARDTWATQMKKSVPLPEAYYTSPLDRCLATAKITFSELQLPATKPFVPTVKELLRETLGVHTCDRRSSKQYIESTYPTYKIEPGFSPTDILWDPEVREPDAARDVRLKKLLDDIFVHDRSTIMSLTAHGGAIRSILNVIGHRDFALQTGSVLPVLIRAETKLGAASELEEELSIQISGISTTNTESSQFKEQS</sequence>
<dbReference type="RefSeq" id="XP_002843296.1">
    <property type="nucleotide sequence ID" value="XM_002843250.1"/>
</dbReference>
<dbReference type="eggNOG" id="KOG4754">
    <property type="taxonomic scope" value="Eukaryota"/>
</dbReference>
<reference evidence="2" key="1">
    <citation type="journal article" date="2012" name="MBio">
        <title>Comparative genome analysis of Trichophyton rubrum and related dermatophytes reveals candidate genes involved in infection.</title>
        <authorList>
            <person name="Martinez D.A."/>
            <person name="Oliver B.G."/>
            <person name="Graeser Y."/>
            <person name="Goldberg J.M."/>
            <person name="Li W."/>
            <person name="Martinez-Rossi N.M."/>
            <person name="Monod M."/>
            <person name="Shelest E."/>
            <person name="Barton R.C."/>
            <person name="Birch E."/>
            <person name="Brakhage A.A."/>
            <person name="Chen Z."/>
            <person name="Gurr S.J."/>
            <person name="Heiman D."/>
            <person name="Heitman J."/>
            <person name="Kosti I."/>
            <person name="Rossi A."/>
            <person name="Saif S."/>
            <person name="Samalova M."/>
            <person name="Saunders C.W."/>
            <person name="Shea T."/>
            <person name="Summerbell R.C."/>
            <person name="Xu J."/>
            <person name="Young S."/>
            <person name="Zeng Q."/>
            <person name="Birren B.W."/>
            <person name="Cuomo C.A."/>
            <person name="White T.C."/>
        </authorList>
    </citation>
    <scope>NUCLEOTIDE SEQUENCE [LARGE SCALE GENOMIC DNA]</scope>
    <source>
        <strain evidence="2">ATCC MYA-4605 / CBS 113480</strain>
    </source>
</reference>
<name>C5G0A7_ARTOC</name>
<dbReference type="SUPFAM" id="SSF53254">
    <property type="entry name" value="Phosphoglycerate mutase-like"/>
    <property type="match status" value="1"/>
</dbReference>
<proteinExistence type="predicted"/>
<dbReference type="VEuPathDB" id="FungiDB:MCYG_08379"/>
<keyword evidence="2" id="KW-1185">Reference proteome</keyword>
<evidence type="ECO:0000313" key="2">
    <source>
        <dbReference type="Proteomes" id="UP000002035"/>
    </source>
</evidence>
<dbReference type="GO" id="GO:0016791">
    <property type="term" value="F:phosphatase activity"/>
    <property type="evidence" value="ECO:0007669"/>
    <property type="project" value="TreeGrafter"/>
</dbReference>
<dbReference type="InterPro" id="IPR050275">
    <property type="entry name" value="PGM_Phosphatase"/>
</dbReference>
<dbReference type="AlphaFoldDB" id="C5G0A7"/>
<evidence type="ECO:0000313" key="1">
    <source>
        <dbReference type="EMBL" id="EEQ35560.1"/>
    </source>
</evidence>
<dbReference type="Proteomes" id="UP000002035">
    <property type="component" value="Unassembled WGS sequence"/>
</dbReference>
<dbReference type="EMBL" id="DS995708">
    <property type="protein sequence ID" value="EEQ35560.1"/>
    <property type="molecule type" value="Genomic_DNA"/>
</dbReference>
<dbReference type="GeneID" id="9227832"/>
<dbReference type="OMA" id="NWVDARL"/>
<dbReference type="Pfam" id="PF00300">
    <property type="entry name" value="His_Phos_1"/>
    <property type="match status" value="1"/>
</dbReference>
<dbReference type="Gene3D" id="3.40.50.1240">
    <property type="entry name" value="Phosphoglycerate mutase-like"/>
    <property type="match status" value="1"/>
</dbReference>
<dbReference type="InterPro" id="IPR013078">
    <property type="entry name" value="His_Pase_superF_clade-1"/>
</dbReference>